<dbReference type="PROSITE" id="PS50076">
    <property type="entry name" value="DNAJ_2"/>
    <property type="match status" value="1"/>
</dbReference>
<evidence type="ECO:0000313" key="3">
    <source>
        <dbReference type="Proteomes" id="UP000829196"/>
    </source>
</evidence>
<dbReference type="PRINTS" id="PR00625">
    <property type="entry name" value="JDOMAIN"/>
</dbReference>
<dbReference type="GO" id="GO:0009507">
    <property type="term" value="C:chloroplast"/>
    <property type="evidence" value="ECO:0007669"/>
    <property type="project" value="TreeGrafter"/>
</dbReference>
<dbReference type="InterPro" id="IPR053232">
    <property type="entry name" value="DnaJ_C/III_chloroplastic"/>
</dbReference>
<dbReference type="Gene3D" id="1.10.287.110">
    <property type="entry name" value="DnaJ domain"/>
    <property type="match status" value="1"/>
</dbReference>
<dbReference type="SMR" id="A0A8T3A941"/>
<dbReference type="GO" id="GO:0005783">
    <property type="term" value="C:endoplasmic reticulum"/>
    <property type="evidence" value="ECO:0007669"/>
    <property type="project" value="UniProtKB-ARBA"/>
</dbReference>
<protein>
    <recommendedName>
        <fullName evidence="1">J domain-containing protein</fullName>
    </recommendedName>
</protein>
<organism evidence="2 3">
    <name type="scientific">Dendrobium nobile</name>
    <name type="common">Orchid</name>
    <dbReference type="NCBI Taxonomy" id="94219"/>
    <lineage>
        <taxon>Eukaryota</taxon>
        <taxon>Viridiplantae</taxon>
        <taxon>Streptophyta</taxon>
        <taxon>Embryophyta</taxon>
        <taxon>Tracheophyta</taxon>
        <taxon>Spermatophyta</taxon>
        <taxon>Magnoliopsida</taxon>
        <taxon>Liliopsida</taxon>
        <taxon>Asparagales</taxon>
        <taxon>Orchidaceae</taxon>
        <taxon>Epidendroideae</taxon>
        <taxon>Malaxideae</taxon>
        <taxon>Dendrobiinae</taxon>
        <taxon>Dendrobium</taxon>
    </lineage>
</organism>
<sequence length="214" mass="23597">MIIRAIMVPNCGNGSICPSPTTTNLSFAGSTGHRLLVSMATLRPRLPEQRSASRLASRPPAVAGDVGTIGELSATTESFYELLGIPVSGSHDDIKRAYKQLARKYHPDVSPPDRTEEYTQRFILVQEAYETLSDPECRALYDRYLARGLHYALSARRRFGAGGEIWVEKSLAGSACRAEEEEYDQEFRRKSLLGSSHAKAKGGIFSQLGFFNHA</sequence>
<dbReference type="OrthoDB" id="445556at2759"/>
<keyword evidence="3" id="KW-1185">Reference proteome</keyword>
<accession>A0A8T3A941</accession>
<dbReference type="CDD" id="cd06257">
    <property type="entry name" value="DnaJ"/>
    <property type="match status" value="1"/>
</dbReference>
<dbReference type="PROSITE" id="PS00636">
    <property type="entry name" value="DNAJ_1"/>
    <property type="match status" value="1"/>
</dbReference>
<dbReference type="EMBL" id="JAGYWB010000018">
    <property type="protein sequence ID" value="KAI0492648.1"/>
    <property type="molecule type" value="Genomic_DNA"/>
</dbReference>
<dbReference type="PANTHER" id="PTHR45090:SF4">
    <property type="entry name" value="J DOMAIN-CONTAINING PROTEIN"/>
    <property type="match status" value="1"/>
</dbReference>
<feature type="domain" description="J" evidence="1">
    <location>
        <begin position="78"/>
        <end position="145"/>
    </location>
</feature>
<dbReference type="PANTHER" id="PTHR45090">
    <property type="entry name" value="CHAPERONE PROTEIN DNAJ 20 CHLOROPLASTIC"/>
    <property type="match status" value="1"/>
</dbReference>
<comment type="caution">
    <text evidence="2">The sequence shown here is derived from an EMBL/GenBank/DDBJ whole genome shotgun (WGS) entry which is preliminary data.</text>
</comment>
<evidence type="ECO:0000313" key="2">
    <source>
        <dbReference type="EMBL" id="KAI0492648.1"/>
    </source>
</evidence>
<dbReference type="InterPro" id="IPR018253">
    <property type="entry name" value="DnaJ_domain_CS"/>
</dbReference>
<dbReference type="Proteomes" id="UP000829196">
    <property type="component" value="Unassembled WGS sequence"/>
</dbReference>
<name>A0A8T3A941_DENNO</name>
<gene>
    <name evidence="2" type="ORF">KFK09_026924</name>
</gene>
<dbReference type="AlphaFoldDB" id="A0A8T3A941"/>
<dbReference type="InterPro" id="IPR001623">
    <property type="entry name" value="DnaJ_domain"/>
</dbReference>
<proteinExistence type="predicted"/>
<dbReference type="SMART" id="SM00271">
    <property type="entry name" value="DnaJ"/>
    <property type="match status" value="1"/>
</dbReference>
<dbReference type="SUPFAM" id="SSF46565">
    <property type="entry name" value="Chaperone J-domain"/>
    <property type="match status" value="1"/>
</dbReference>
<evidence type="ECO:0000259" key="1">
    <source>
        <dbReference type="PROSITE" id="PS50076"/>
    </source>
</evidence>
<dbReference type="InterPro" id="IPR036869">
    <property type="entry name" value="J_dom_sf"/>
</dbReference>
<reference evidence="2" key="1">
    <citation type="journal article" date="2022" name="Front. Genet.">
        <title>Chromosome-Scale Assembly of the Dendrobium nobile Genome Provides Insights Into the Molecular Mechanism of the Biosynthesis of the Medicinal Active Ingredient of Dendrobium.</title>
        <authorList>
            <person name="Xu Q."/>
            <person name="Niu S.-C."/>
            <person name="Li K.-L."/>
            <person name="Zheng P.-J."/>
            <person name="Zhang X.-J."/>
            <person name="Jia Y."/>
            <person name="Liu Y."/>
            <person name="Niu Y.-X."/>
            <person name="Yu L.-H."/>
            <person name="Chen D.-F."/>
            <person name="Zhang G.-Q."/>
        </authorList>
    </citation>
    <scope>NUCLEOTIDE SEQUENCE</scope>
    <source>
        <tissue evidence="2">Leaf</tissue>
    </source>
</reference>
<dbReference type="Pfam" id="PF00226">
    <property type="entry name" value="DnaJ"/>
    <property type="match status" value="1"/>
</dbReference>